<dbReference type="KEGG" id="fgi:OP10G_4737"/>
<dbReference type="EMBL" id="CP007139">
    <property type="protein sequence ID" value="AIE88105.1"/>
    <property type="molecule type" value="Genomic_DNA"/>
</dbReference>
<feature type="domain" description="ATPase BadF/BadG/BcrA/BcrD type" evidence="1">
    <location>
        <begin position="74"/>
        <end position="274"/>
    </location>
</feature>
<dbReference type="HOGENOM" id="CLU_982626_0_0_0"/>
<dbReference type="AlphaFoldDB" id="A0A068NYG4"/>
<proteinExistence type="predicted"/>
<dbReference type="InterPro" id="IPR002731">
    <property type="entry name" value="ATPase_BadF"/>
</dbReference>
<keyword evidence="3" id="KW-1185">Reference proteome</keyword>
<dbReference type="InterPro" id="IPR043129">
    <property type="entry name" value="ATPase_NBD"/>
</dbReference>
<evidence type="ECO:0000313" key="2">
    <source>
        <dbReference type="EMBL" id="AIE88105.1"/>
    </source>
</evidence>
<name>A0A068NYG4_FIMGI</name>
<dbReference type="Pfam" id="PF01869">
    <property type="entry name" value="BcrAD_BadFG"/>
    <property type="match status" value="1"/>
</dbReference>
<dbReference type="STRING" id="661478.OP10G_4737"/>
<dbReference type="Proteomes" id="UP000027982">
    <property type="component" value="Chromosome"/>
</dbReference>
<reference evidence="2 3" key="1">
    <citation type="journal article" date="2014" name="PLoS ONE">
        <title>The first complete genome sequence of the class fimbriimonadia in the phylum armatimonadetes.</title>
        <authorList>
            <person name="Hu Z.Y."/>
            <person name="Wang Y.Z."/>
            <person name="Im W.T."/>
            <person name="Wang S.Y."/>
            <person name="Zhao G.P."/>
            <person name="Zheng H.J."/>
            <person name="Quan Z.X."/>
        </authorList>
    </citation>
    <scope>NUCLEOTIDE SEQUENCE [LARGE SCALE GENOMIC DNA]</scope>
    <source>
        <strain evidence="2">Gsoil 348</strain>
    </source>
</reference>
<gene>
    <name evidence="2" type="ORF">OP10G_4737</name>
</gene>
<evidence type="ECO:0000259" key="1">
    <source>
        <dbReference type="Pfam" id="PF01869"/>
    </source>
</evidence>
<evidence type="ECO:0000313" key="3">
    <source>
        <dbReference type="Proteomes" id="UP000027982"/>
    </source>
</evidence>
<dbReference type="PANTHER" id="PTHR43190:SF3">
    <property type="entry name" value="N-ACETYL-D-GLUCOSAMINE KINASE"/>
    <property type="match status" value="1"/>
</dbReference>
<dbReference type="eggNOG" id="COG2971">
    <property type="taxonomic scope" value="Bacteria"/>
</dbReference>
<dbReference type="PANTHER" id="PTHR43190">
    <property type="entry name" value="N-ACETYL-D-GLUCOSAMINE KINASE"/>
    <property type="match status" value="1"/>
</dbReference>
<dbReference type="InterPro" id="IPR052519">
    <property type="entry name" value="Euk-type_GlcNAc_Kinase"/>
</dbReference>
<sequence length="283" mass="30320">MAVDEGGHILFQGQSGAANLVSTPDIRLRNNLAHATEGCPRADYVCGCFAGLISDETRRRGEDHLRNLFPHAKVRAEPDYVAALYAAPPETDVCVIAGTGSLVCSAGPAGIVKSGGRGYLLGDFGSGFQFGRDALLRYLDEPNKVSPTLRQAVVDLFRADDEASIVAAVYKSPTPAGVLGKLAKTLGTDARDGEKYALASIERNLGHLVNVVQRHVERHIPRSERLGVSLAGGVWKAAAIFRERFAELIVEAFPDREVTVSRITRPPLQGAVELAKEISTIGH</sequence>
<protein>
    <recommendedName>
        <fullName evidence="1">ATPase BadF/BadG/BcrA/BcrD type domain-containing protein</fullName>
    </recommendedName>
</protein>
<dbReference type="Gene3D" id="3.30.420.40">
    <property type="match status" value="2"/>
</dbReference>
<organism evidence="2 3">
    <name type="scientific">Fimbriimonas ginsengisoli Gsoil 348</name>
    <dbReference type="NCBI Taxonomy" id="661478"/>
    <lineage>
        <taxon>Bacteria</taxon>
        <taxon>Bacillati</taxon>
        <taxon>Armatimonadota</taxon>
        <taxon>Fimbriimonadia</taxon>
        <taxon>Fimbriimonadales</taxon>
        <taxon>Fimbriimonadaceae</taxon>
        <taxon>Fimbriimonas</taxon>
    </lineage>
</organism>
<dbReference type="SUPFAM" id="SSF53067">
    <property type="entry name" value="Actin-like ATPase domain"/>
    <property type="match status" value="1"/>
</dbReference>
<accession>A0A068NYG4</accession>